<gene>
    <name evidence="9" type="ORF">NX780_05975</name>
</gene>
<dbReference type="Pfam" id="PF00892">
    <property type="entry name" value="EamA"/>
    <property type="match status" value="2"/>
</dbReference>
<comment type="caution">
    <text evidence="9">The sequence shown here is derived from an EMBL/GenBank/DDBJ whole genome shotgun (WGS) entry which is preliminary data.</text>
</comment>
<evidence type="ECO:0000256" key="1">
    <source>
        <dbReference type="ARBA" id="ARBA00004141"/>
    </source>
</evidence>
<evidence type="ECO:0000256" key="3">
    <source>
        <dbReference type="ARBA" id="ARBA00022692"/>
    </source>
</evidence>
<keyword evidence="10" id="KW-1185">Reference proteome</keyword>
<feature type="transmembrane region" description="Helical" evidence="7">
    <location>
        <begin position="206"/>
        <end position="224"/>
    </location>
</feature>
<evidence type="ECO:0000259" key="8">
    <source>
        <dbReference type="Pfam" id="PF00892"/>
    </source>
</evidence>
<dbReference type="InterPro" id="IPR050638">
    <property type="entry name" value="AA-Vitamin_Transporters"/>
</dbReference>
<evidence type="ECO:0000256" key="4">
    <source>
        <dbReference type="ARBA" id="ARBA00022989"/>
    </source>
</evidence>
<evidence type="ECO:0000313" key="10">
    <source>
        <dbReference type="Proteomes" id="UP001206572"/>
    </source>
</evidence>
<feature type="domain" description="EamA" evidence="8">
    <location>
        <begin position="10"/>
        <end position="134"/>
    </location>
</feature>
<keyword evidence="5 7" id="KW-0472">Membrane</keyword>
<evidence type="ECO:0000256" key="7">
    <source>
        <dbReference type="SAM" id="Phobius"/>
    </source>
</evidence>
<feature type="transmembrane region" description="Helical" evidence="7">
    <location>
        <begin position="236"/>
        <end position="255"/>
    </location>
</feature>
<dbReference type="Proteomes" id="UP001206572">
    <property type="component" value="Unassembled WGS sequence"/>
</dbReference>
<dbReference type="PANTHER" id="PTHR32322">
    <property type="entry name" value="INNER MEMBRANE TRANSPORTER"/>
    <property type="match status" value="1"/>
</dbReference>
<evidence type="ECO:0000313" key="9">
    <source>
        <dbReference type="EMBL" id="MCS0595893.1"/>
    </source>
</evidence>
<organism evidence="9 10">
    <name type="scientific">Massilia agri</name>
    <dbReference type="NCBI Taxonomy" id="1886785"/>
    <lineage>
        <taxon>Bacteria</taxon>
        <taxon>Pseudomonadati</taxon>
        <taxon>Pseudomonadota</taxon>
        <taxon>Betaproteobacteria</taxon>
        <taxon>Burkholderiales</taxon>
        <taxon>Oxalobacteraceae</taxon>
        <taxon>Telluria group</taxon>
        <taxon>Massilia</taxon>
    </lineage>
</organism>
<feature type="transmembrane region" description="Helical" evidence="7">
    <location>
        <begin position="175"/>
        <end position="194"/>
    </location>
</feature>
<comment type="subcellular location">
    <subcellularLocation>
        <location evidence="1">Membrane</location>
        <topology evidence="1">Multi-pass membrane protein</topology>
    </subcellularLocation>
</comment>
<dbReference type="InterPro" id="IPR037185">
    <property type="entry name" value="EmrE-like"/>
</dbReference>
<sequence length="305" mass="31750">MTSRTSDLLITALVPAIWGSTYIVTTSFLQGYPPVTLVMLRALPAGLLLLLFVRELPKGIWALRVFVLGALNFSVFASMLFISAQRLPGGVAATIGAVQPLLVILLARSLLGDALRTLDIVAACAGIAGVAMLVLTPGAAFDRVGVMAGLAGAASMALGTVLNRKWAAPVSMVTLGAWQLSAGGLLLVPVVLLVDAPVPAPDTNDLLALAWLGLVGMAFAYVIWLRGIARLGPRIATSLALLSPLTAVLLGWLLLGQTFDAMQVTGALAIVGSIGLLQRDDGRGNLPARSPARSSRIQGQKSEFR</sequence>
<keyword evidence="3 7" id="KW-0812">Transmembrane</keyword>
<accession>A0ABT2AJE4</accession>
<proteinExistence type="inferred from homology"/>
<dbReference type="EMBL" id="JANUHA010000003">
    <property type="protein sequence ID" value="MCS0595893.1"/>
    <property type="molecule type" value="Genomic_DNA"/>
</dbReference>
<feature type="transmembrane region" description="Helical" evidence="7">
    <location>
        <begin position="144"/>
        <end position="163"/>
    </location>
</feature>
<dbReference type="RefSeq" id="WP_258826939.1">
    <property type="nucleotide sequence ID" value="NZ_JANUHA010000003.1"/>
</dbReference>
<feature type="transmembrane region" description="Helical" evidence="7">
    <location>
        <begin position="7"/>
        <end position="29"/>
    </location>
</feature>
<evidence type="ECO:0000256" key="6">
    <source>
        <dbReference type="SAM" id="MobiDB-lite"/>
    </source>
</evidence>
<dbReference type="InterPro" id="IPR000620">
    <property type="entry name" value="EamA_dom"/>
</dbReference>
<feature type="domain" description="EamA" evidence="8">
    <location>
        <begin position="145"/>
        <end position="277"/>
    </location>
</feature>
<reference evidence="9 10" key="1">
    <citation type="submission" date="2022-08" db="EMBL/GenBank/DDBJ databases">
        <title>Reclassification of Massilia species as members of the genera Telluria, Duganella, Pseudoduganella, Mokoshia gen. nov. and Zemynaea gen. nov. using orthogonal and non-orthogonal genome-based approaches.</title>
        <authorList>
            <person name="Bowman J.P."/>
        </authorList>
    </citation>
    <scope>NUCLEOTIDE SEQUENCE [LARGE SCALE GENOMIC DNA]</scope>
    <source>
        <strain evidence="9 10">JCM 31661</strain>
    </source>
</reference>
<evidence type="ECO:0000256" key="2">
    <source>
        <dbReference type="ARBA" id="ARBA00007362"/>
    </source>
</evidence>
<feature type="transmembrane region" description="Helical" evidence="7">
    <location>
        <begin position="90"/>
        <end position="111"/>
    </location>
</feature>
<protein>
    <submittedName>
        <fullName evidence="9">DMT family transporter</fullName>
    </submittedName>
</protein>
<name>A0ABT2AJE4_9BURK</name>
<comment type="similarity">
    <text evidence="2">Belongs to the EamA transporter family.</text>
</comment>
<dbReference type="PANTHER" id="PTHR32322:SF2">
    <property type="entry name" value="EAMA DOMAIN-CONTAINING PROTEIN"/>
    <property type="match status" value="1"/>
</dbReference>
<feature type="transmembrane region" description="Helical" evidence="7">
    <location>
        <begin position="118"/>
        <end position="138"/>
    </location>
</feature>
<feature type="transmembrane region" description="Helical" evidence="7">
    <location>
        <begin position="35"/>
        <end position="53"/>
    </location>
</feature>
<feature type="transmembrane region" description="Helical" evidence="7">
    <location>
        <begin position="65"/>
        <end position="84"/>
    </location>
</feature>
<keyword evidence="4 7" id="KW-1133">Transmembrane helix</keyword>
<evidence type="ECO:0000256" key="5">
    <source>
        <dbReference type="ARBA" id="ARBA00023136"/>
    </source>
</evidence>
<feature type="compositionally biased region" description="Polar residues" evidence="6">
    <location>
        <begin position="292"/>
        <end position="305"/>
    </location>
</feature>
<dbReference type="SUPFAM" id="SSF103481">
    <property type="entry name" value="Multidrug resistance efflux transporter EmrE"/>
    <property type="match status" value="2"/>
</dbReference>
<feature type="region of interest" description="Disordered" evidence="6">
    <location>
        <begin position="285"/>
        <end position="305"/>
    </location>
</feature>